<accession>A0A267MRG4</accession>
<dbReference type="NCBIfam" id="TIGR00757">
    <property type="entry name" value="RNaseEG"/>
    <property type="match status" value="1"/>
</dbReference>
<dbReference type="GO" id="GO:0004540">
    <property type="term" value="F:RNA nuclease activity"/>
    <property type="evidence" value="ECO:0007669"/>
    <property type="project" value="InterPro"/>
</dbReference>
<keyword evidence="4" id="KW-0460">Magnesium</keyword>
<dbReference type="GO" id="GO:0016787">
    <property type="term" value="F:hydrolase activity"/>
    <property type="evidence" value="ECO:0007669"/>
    <property type="project" value="UniProtKB-KW"/>
</dbReference>
<sequence>MNEIIIDCGLNQTRMAIMENKQLVEMYIDRDDKKRIVGNIYKGRITNVLPGMQAAFVDVGLEKNAFLYVKDIVGQSPKEHVSIRNLVKNGQEIVVQVIKEPMGTKGARVTGDVSLPGRYCVLMPYNNYVGISRRIKSEEERDRLRSLIDEVRPSNMGVILRTAGRDKSSKEIKDDLNYLLKLWNKVEKENLLGFAPKVIYKELDSIHKIIRDRFTEKIHRLVLDDEEKYKEAKEFVKLIDSNMKDKIELYKDELDIFDFYGIEKMINNAINKKVWLKSGGYLIIDQTEALTVIDVNTGKYVGSIDLEDTIIKTNKEAAKEIAKQLRLRDIGGIIIIDFIDMATEKSQKEMIHIFEDELTKDKTKTNVLGMTNLGLLEMTRKKVRGRISSVLQKKCPWCNGTGRTISDYSILQKIEDKIRRLSVHTNAEAVLIEVSMKTHEDLHTHHKEKYEKIEKEYGIKIYFSKAFIKDEEFNVKTMGRIEEIEKIIKS</sequence>
<keyword evidence="8" id="KW-1185">Reference proteome</keyword>
<evidence type="ECO:0000256" key="2">
    <source>
        <dbReference type="ARBA" id="ARBA00022723"/>
    </source>
</evidence>
<evidence type="ECO:0000256" key="3">
    <source>
        <dbReference type="ARBA" id="ARBA00022801"/>
    </source>
</evidence>
<dbReference type="PANTHER" id="PTHR30001:SF0">
    <property type="entry name" value="RIBONUCLEASE G"/>
    <property type="match status" value="1"/>
</dbReference>
<dbReference type="InterPro" id="IPR019307">
    <property type="entry name" value="RNA-bd_AU-1/RNase_E/G"/>
</dbReference>
<evidence type="ECO:0000256" key="4">
    <source>
        <dbReference type="ARBA" id="ARBA00022842"/>
    </source>
</evidence>
<dbReference type="InterPro" id="IPR004659">
    <property type="entry name" value="RNase_E/G"/>
</dbReference>
<dbReference type="PANTHER" id="PTHR30001">
    <property type="entry name" value="RIBONUCLEASE"/>
    <property type="match status" value="1"/>
</dbReference>
<dbReference type="InterPro" id="IPR012340">
    <property type="entry name" value="NA-bd_OB-fold"/>
</dbReference>
<organism evidence="7 8">
    <name type="scientific">Anaeromicrobium sediminis</name>
    <dbReference type="NCBI Taxonomy" id="1478221"/>
    <lineage>
        <taxon>Bacteria</taxon>
        <taxon>Bacillati</taxon>
        <taxon>Bacillota</taxon>
        <taxon>Clostridia</taxon>
        <taxon>Peptostreptococcales</taxon>
        <taxon>Thermotaleaceae</taxon>
        <taxon>Anaeromicrobium</taxon>
    </lineage>
</organism>
<dbReference type="GO" id="GO:0006364">
    <property type="term" value="P:rRNA processing"/>
    <property type="evidence" value="ECO:0007669"/>
    <property type="project" value="TreeGrafter"/>
</dbReference>
<dbReference type="Pfam" id="PF10150">
    <property type="entry name" value="RNase_E_G"/>
    <property type="match status" value="1"/>
</dbReference>
<dbReference type="GO" id="GO:0005737">
    <property type="term" value="C:cytoplasm"/>
    <property type="evidence" value="ECO:0007669"/>
    <property type="project" value="TreeGrafter"/>
</dbReference>
<comment type="cofactor">
    <cofactor evidence="1">
        <name>Mg(2+)</name>
        <dbReference type="ChEBI" id="CHEBI:18420"/>
    </cofactor>
</comment>
<dbReference type="OrthoDB" id="9804278at2"/>
<comment type="caution">
    <text evidence="7">The sequence shown here is derived from an EMBL/GenBank/DDBJ whole genome shotgun (WGS) entry which is preliminary data.</text>
</comment>
<dbReference type="SUPFAM" id="SSF50249">
    <property type="entry name" value="Nucleic acid-binding proteins"/>
    <property type="match status" value="1"/>
</dbReference>
<dbReference type="EMBL" id="NIBG01000001">
    <property type="protein sequence ID" value="PAB61363.1"/>
    <property type="molecule type" value="Genomic_DNA"/>
</dbReference>
<feature type="domain" description="S1 motif" evidence="6">
    <location>
        <begin position="38"/>
        <end position="118"/>
    </location>
</feature>
<evidence type="ECO:0000256" key="1">
    <source>
        <dbReference type="ARBA" id="ARBA00001946"/>
    </source>
</evidence>
<dbReference type="SMART" id="SM00316">
    <property type="entry name" value="S1"/>
    <property type="match status" value="1"/>
</dbReference>
<name>A0A267MRG4_9FIRM</name>
<dbReference type="CDD" id="cd04453">
    <property type="entry name" value="S1_RNase_E"/>
    <property type="match status" value="1"/>
</dbReference>
<dbReference type="PROSITE" id="PS50126">
    <property type="entry name" value="S1"/>
    <property type="match status" value="1"/>
</dbReference>
<evidence type="ECO:0000256" key="5">
    <source>
        <dbReference type="ARBA" id="ARBA00022884"/>
    </source>
</evidence>
<evidence type="ECO:0000259" key="6">
    <source>
        <dbReference type="PROSITE" id="PS50126"/>
    </source>
</evidence>
<dbReference type="AlphaFoldDB" id="A0A267MRG4"/>
<keyword evidence="3" id="KW-0378">Hydrolase</keyword>
<dbReference type="Gene3D" id="2.40.50.140">
    <property type="entry name" value="Nucleic acid-binding proteins"/>
    <property type="match status" value="1"/>
</dbReference>
<dbReference type="Gene3D" id="3.40.1260.20">
    <property type="entry name" value="Ribonuclease E, catalytic domain"/>
    <property type="match status" value="1"/>
</dbReference>
<keyword evidence="5" id="KW-0694">RNA-binding</keyword>
<protein>
    <submittedName>
        <fullName evidence="7">Ribonuclease E/G</fullName>
    </submittedName>
</protein>
<dbReference type="GO" id="GO:0046872">
    <property type="term" value="F:metal ion binding"/>
    <property type="evidence" value="ECO:0007669"/>
    <property type="project" value="UniProtKB-KW"/>
</dbReference>
<keyword evidence="2" id="KW-0479">Metal-binding</keyword>
<evidence type="ECO:0000313" key="8">
    <source>
        <dbReference type="Proteomes" id="UP000216024"/>
    </source>
</evidence>
<dbReference type="GO" id="GO:0003723">
    <property type="term" value="F:RNA binding"/>
    <property type="evidence" value="ECO:0007669"/>
    <property type="project" value="UniProtKB-KW"/>
</dbReference>
<dbReference type="Proteomes" id="UP000216024">
    <property type="component" value="Unassembled WGS sequence"/>
</dbReference>
<dbReference type="InterPro" id="IPR003029">
    <property type="entry name" value="S1_domain"/>
</dbReference>
<evidence type="ECO:0000313" key="7">
    <source>
        <dbReference type="EMBL" id="PAB61363.1"/>
    </source>
</evidence>
<dbReference type="RefSeq" id="WP_095130705.1">
    <property type="nucleotide sequence ID" value="NZ_NIBG01000001.1"/>
</dbReference>
<proteinExistence type="predicted"/>
<gene>
    <name evidence="7" type="ORF">CCE28_02740</name>
</gene>
<reference evidence="7 8" key="1">
    <citation type="submission" date="2017-06" db="EMBL/GenBank/DDBJ databases">
        <title>Draft genome sequence of anaerobic fermentative bacterium Anaeromicrobium sediminis DY2726D isolated from West Pacific Ocean sediments.</title>
        <authorList>
            <person name="Zeng X."/>
        </authorList>
    </citation>
    <scope>NUCLEOTIDE SEQUENCE [LARGE SCALE GENOMIC DNA]</scope>
    <source>
        <strain evidence="7 8">DY2726D</strain>
    </source>
</reference>